<proteinExistence type="predicted"/>
<accession>A0A0G0RF42</accession>
<dbReference type="AlphaFoldDB" id="A0A0G0RF42"/>
<protein>
    <recommendedName>
        <fullName evidence="4">DUF2231 domain-containing protein</fullName>
    </recommendedName>
</protein>
<keyword evidence="1" id="KW-0472">Membrane</keyword>
<feature type="transmembrane region" description="Helical" evidence="1">
    <location>
        <begin position="6"/>
        <end position="27"/>
    </location>
</feature>
<name>A0A0G0RF42_9BACT</name>
<gene>
    <name evidence="2" type="ORF">UT84_C0001G0014</name>
</gene>
<evidence type="ECO:0000313" key="2">
    <source>
        <dbReference type="EMBL" id="KKR51329.1"/>
    </source>
</evidence>
<feature type="transmembrane region" description="Helical" evidence="1">
    <location>
        <begin position="79"/>
        <end position="101"/>
    </location>
</feature>
<evidence type="ECO:0000256" key="1">
    <source>
        <dbReference type="SAM" id="Phobius"/>
    </source>
</evidence>
<keyword evidence="1" id="KW-1133">Transmembrane helix</keyword>
<evidence type="ECO:0000313" key="3">
    <source>
        <dbReference type="Proteomes" id="UP000034531"/>
    </source>
</evidence>
<feature type="transmembrane region" description="Helical" evidence="1">
    <location>
        <begin position="39"/>
        <end position="59"/>
    </location>
</feature>
<comment type="caution">
    <text evidence="2">The sequence shown here is derived from an EMBL/GenBank/DDBJ whole genome shotgun (WGS) entry which is preliminary data.</text>
</comment>
<dbReference type="Proteomes" id="UP000034531">
    <property type="component" value="Unassembled WGS sequence"/>
</dbReference>
<organism evidence="2 3">
    <name type="scientific">Candidatus Curtissbacteria bacterium GW2011_GWA1_40_16</name>
    <dbReference type="NCBI Taxonomy" id="1618405"/>
    <lineage>
        <taxon>Bacteria</taxon>
        <taxon>Candidatus Curtissiibacteriota</taxon>
    </lineage>
</organism>
<evidence type="ECO:0008006" key="4">
    <source>
        <dbReference type="Google" id="ProtNLM"/>
    </source>
</evidence>
<feature type="transmembrane region" description="Helical" evidence="1">
    <location>
        <begin position="133"/>
        <end position="156"/>
    </location>
</feature>
<keyword evidence="1" id="KW-0812">Transmembrane</keyword>
<sequence length="175" mass="19778">MVGINFHPLIVHFPVALLTVYCLFEIIRFRRLLTSQTFFYTKATFAILGSISLLPTYLSGEIIEREFEDVHRIVEVHSAFAKSAIGIFGIIAFFYLVELVGKNQVTIDMLRSKVPFVLKITKMVDVIIFRKHIIAVLAVIGFFIMMMLGALGGIIAHGQDIDPFTSIVYKLFFGN</sequence>
<dbReference type="EMBL" id="LBYI01000001">
    <property type="protein sequence ID" value="KKR51329.1"/>
    <property type="molecule type" value="Genomic_DNA"/>
</dbReference>
<reference evidence="2 3" key="1">
    <citation type="journal article" date="2015" name="Nature">
        <title>rRNA introns, odd ribosomes, and small enigmatic genomes across a large radiation of phyla.</title>
        <authorList>
            <person name="Brown C.T."/>
            <person name="Hug L.A."/>
            <person name="Thomas B.C."/>
            <person name="Sharon I."/>
            <person name="Castelle C.J."/>
            <person name="Singh A."/>
            <person name="Wilkins M.J."/>
            <person name="Williams K.H."/>
            <person name="Banfield J.F."/>
        </authorList>
    </citation>
    <scope>NUCLEOTIDE SEQUENCE [LARGE SCALE GENOMIC DNA]</scope>
</reference>